<evidence type="ECO:0000313" key="2">
    <source>
        <dbReference type="Proteomes" id="UP001231649"/>
    </source>
</evidence>
<evidence type="ECO:0000313" key="1">
    <source>
        <dbReference type="EMBL" id="KAJ8711595.1"/>
    </source>
</evidence>
<name>A0ACC2Q9Q9_9NEOP</name>
<gene>
    <name evidence="1" type="ORF">PYW08_008549</name>
</gene>
<organism evidence="1 2">
    <name type="scientific">Mythimna loreyi</name>
    <dbReference type="NCBI Taxonomy" id="667449"/>
    <lineage>
        <taxon>Eukaryota</taxon>
        <taxon>Metazoa</taxon>
        <taxon>Ecdysozoa</taxon>
        <taxon>Arthropoda</taxon>
        <taxon>Hexapoda</taxon>
        <taxon>Insecta</taxon>
        <taxon>Pterygota</taxon>
        <taxon>Neoptera</taxon>
        <taxon>Endopterygota</taxon>
        <taxon>Lepidoptera</taxon>
        <taxon>Glossata</taxon>
        <taxon>Ditrysia</taxon>
        <taxon>Noctuoidea</taxon>
        <taxon>Noctuidae</taxon>
        <taxon>Noctuinae</taxon>
        <taxon>Hadenini</taxon>
        <taxon>Mythimna</taxon>
    </lineage>
</organism>
<keyword evidence="2" id="KW-1185">Reference proteome</keyword>
<protein>
    <submittedName>
        <fullName evidence="1">Uncharacterized protein</fullName>
    </submittedName>
</protein>
<proteinExistence type="predicted"/>
<reference evidence="1" key="1">
    <citation type="submission" date="2023-03" db="EMBL/GenBank/DDBJ databases">
        <title>Chromosome-level genomes of two armyworms, Mythimna separata and Mythimna loreyi, provide insights into the biosynthesis and reception of sex pheromones.</title>
        <authorList>
            <person name="Zhao H."/>
        </authorList>
    </citation>
    <scope>NUCLEOTIDE SEQUENCE</scope>
    <source>
        <strain evidence="1">BeijingLab</strain>
    </source>
</reference>
<accession>A0ACC2Q9Q9</accession>
<dbReference type="Proteomes" id="UP001231649">
    <property type="component" value="Chromosome 22"/>
</dbReference>
<dbReference type="EMBL" id="CM056798">
    <property type="protein sequence ID" value="KAJ8711595.1"/>
    <property type="molecule type" value="Genomic_DNA"/>
</dbReference>
<comment type="caution">
    <text evidence="1">The sequence shown here is derived from an EMBL/GenBank/DDBJ whole genome shotgun (WGS) entry which is preliminary data.</text>
</comment>
<sequence length="516" mass="58826">MNILCTICSDLVNQAENIYVTKCGHIFHHQCLAQWIERSKTCPQCRNKVTDKCMFRLFPTVSNENNSEDAATLQSRLDDAQLQLRQQRLKYKEKEDKLAAAIADLKRQDDLLKSYERRLVSFDSKVLALREQLEFANAQNKDVQKIKDENEALKKNLQTLNGLQKVLNATSDDVEQMLHSYTDVRTIATFATALKRALCDSESKKNESRDRLHAAKQQLALEKKNAEIVQEKMHQLELELRAAQEKCLNLKDAQYAELKRLVSSTPPPRESEDDDNSSFTDNGTDDSCVDINQERNKKAAWLNVLSPKVTKTNQPRSEESVEQAKFHELKRKIKAIIRMKHEHQLEKAKKKLEAYEKKGDADIDMDDALLEENGLVNRIEQSDSPYLSLQQGSMLSLTALQRKPLKLPENAQKSEHGYLNAQKRMAALSKAVPTKHSIFNKKELMKMESLNETTPRAADISYDGLGGHSKPDVFPVPNKNSVQTRIPKVSAKHKLKRPSPNGSQDIEKMLKKVKNN</sequence>